<dbReference type="EMBL" id="VLNR01000071">
    <property type="protein sequence ID" value="TSE04827.1"/>
    <property type="molecule type" value="Genomic_DNA"/>
</dbReference>
<dbReference type="PANTHER" id="PTHR34978:SF3">
    <property type="entry name" value="SLR0241 PROTEIN"/>
    <property type="match status" value="1"/>
</dbReference>
<accession>A0A554VDC8</accession>
<dbReference type="Pfam" id="PF05569">
    <property type="entry name" value="Peptidase_M56"/>
    <property type="match status" value="1"/>
</dbReference>
<evidence type="ECO:0000259" key="2">
    <source>
        <dbReference type="Pfam" id="PF05569"/>
    </source>
</evidence>
<name>A0A554VDC8_9FLAO</name>
<dbReference type="InterPro" id="IPR052173">
    <property type="entry name" value="Beta-lactam_resp_regulator"/>
</dbReference>
<sequence>MGVGISLLLLLFKLYKLKILKSVAIKATFNNKKIAVLPNSSQAFSFWNTIYLGDALNAEEKKQILLHEVVHVEEKHSIDQIFFEFLRVLFWWNPLVYVFQSRITVLHEYIADAEVITTIDKRNYIEQLLNAAFQTQEITFVNQFFNQSLIKKRILMLQKSKSKTISKFKYLLLIPIVLGILTYTACSEELNQSKDNDFEGSKNDDRPDYAALMISHEPKCPNQNSVYNKNLNNYLSVRNGKNSEAILDIISIETSKKIRTIHFFRNQTFFVRNIPEGKYKLHISYGEDYAEKTVDETCKGYFKNEVATEINENILDFDVLKTEKGVNIPSYNISIDMVKKESELPDESSEESNTIVNNNNSGGSEPKCSNQNSTYDKKIDNYLKITTGNNAEVIVQVFVLDTEQVIRTAYIKRGKMYFIRNIPEGKYKLNITYGDNYAEKTVDGVCLAYFKDEKANEIGEYTLDFTVIKTDKGYNVPSYNIALDFNDNDPIN</sequence>
<dbReference type="AlphaFoldDB" id="A0A554VDC8"/>
<proteinExistence type="predicted"/>
<reference evidence="3 4" key="1">
    <citation type="submission" date="2019-07" db="EMBL/GenBank/DDBJ databases">
        <title>The draft genome sequence of Aquimarina algiphila M91.</title>
        <authorList>
            <person name="Meng X."/>
        </authorList>
    </citation>
    <scope>NUCLEOTIDE SEQUENCE [LARGE SCALE GENOMIC DNA]</scope>
    <source>
        <strain evidence="3 4">M91</strain>
    </source>
</reference>
<keyword evidence="4" id="KW-1185">Reference proteome</keyword>
<dbReference type="InterPro" id="IPR008756">
    <property type="entry name" value="Peptidase_M56"/>
</dbReference>
<feature type="compositionally biased region" description="Polar residues" evidence="1">
    <location>
        <begin position="353"/>
        <end position="371"/>
    </location>
</feature>
<evidence type="ECO:0000313" key="3">
    <source>
        <dbReference type="EMBL" id="TSE04827.1"/>
    </source>
</evidence>
<protein>
    <submittedName>
        <fullName evidence="3">M56 family metallopeptidase</fullName>
    </submittedName>
</protein>
<gene>
    <name evidence="3" type="ORF">FOF46_25020</name>
</gene>
<dbReference type="PANTHER" id="PTHR34978">
    <property type="entry name" value="POSSIBLE SENSOR-TRANSDUCER PROTEIN BLAR"/>
    <property type="match status" value="1"/>
</dbReference>
<comment type="caution">
    <text evidence="3">The sequence shown here is derived from an EMBL/GenBank/DDBJ whole genome shotgun (WGS) entry which is preliminary data.</text>
</comment>
<organism evidence="3 4">
    <name type="scientific">Aquimarina algiphila</name>
    <dbReference type="NCBI Taxonomy" id="2047982"/>
    <lineage>
        <taxon>Bacteria</taxon>
        <taxon>Pseudomonadati</taxon>
        <taxon>Bacteroidota</taxon>
        <taxon>Flavobacteriia</taxon>
        <taxon>Flavobacteriales</taxon>
        <taxon>Flavobacteriaceae</taxon>
        <taxon>Aquimarina</taxon>
    </lineage>
</organism>
<dbReference type="Proteomes" id="UP000318833">
    <property type="component" value="Unassembled WGS sequence"/>
</dbReference>
<evidence type="ECO:0000256" key="1">
    <source>
        <dbReference type="SAM" id="MobiDB-lite"/>
    </source>
</evidence>
<dbReference type="OrthoDB" id="1522859at2"/>
<feature type="region of interest" description="Disordered" evidence="1">
    <location>
        <begin position="342"/>
        <end position="371"/>
    </location>
</feature>
<dbReference type="CDD" id="cd07341">
    <property type="entry name" value="M56_BlaR1_MecR1_like"/>
    <property type="match status" value="1"/>
</dbReference>
<feature type="domain" description="Peptidase M56" evidence="2">
    <location>
        <begin position="46"/>
        <end position="157"/>
    </location>
</feature>
<evidence type="ECO:0000313" key="4">
    <source>
        <dbReference type="Proteomes" id="UP000318833"/>
    </source>
</evidence>